<dbReference type="InterPro" id="IPR002847">
    <property type="entry name" value="F420-0_gamma-glut_ligase-dom"/>
</dbReference>
<dbReference type="PANTHER" id="PTHR47917:SF1">
    <property type="entry name" value="COENZYME F420:L-GLUTAMATE LIGASE"/>
    <property type="match status" value="1"/>
</dbReference>
<accession>A0A7J2U4C6</accession>
<feature type="domain" description="Coenzyme F420:L-glutamate ligase-like" evidence="1">
    <location>
        <begin position="69"/>
        <end position="239"/>
    </location>
</feature>
<sequence>MILVAYIGKASANVSSITTSPSFKPKPNAQVRCIALHIIKVFISYRARVVLQFLSRHSVLLKVFRIKSSYWYPGTDVYAKVAELVKPVIRDQDFVVVSEKPILIALGSIYDEKVIPLDSLTEFVTKVLSSLWLSFFRKFPSPVVEEALRNTSLKNLAKHKKLVLKYSSLLHFLKPVSEAGIDASNLPYHYVAIPMRGMSKVVEGIRRTLAERLGVNVNVMVIDSDRMVVFKRCRGIAIAPRPTEYRYVIDLGVLSYIMRFLLGGKVRLYPTIVAYAGKQYPLHLLLKIAKKADKAIMSGLGRTAIEMLRNLNKTSFDEVKWSDMNKAKHYPIAIVRILHSQHPATKISRHNTNRFL</sequence>
<evidence type="ECO:0000313" key="2">
    <source>
        <dbReference type="EMBL" id="HEM67255.1"/>
    </source>
</evidence>
<organism evidence="2">
    <name type="scientific">Ignisphaera aggregans</name>
    <dbReference type="NCBI Taxonomy" id="334771"/>
    <lineage>
        <taxon>Archaea</taxon>
        <taxon>Thermoproteota</taxon>
        <taxon>Thermoprotei</taxon>
        <taxon>Desulfurococcales</taxon>
        <taxon>Desulfurococcaceae</taxon>
        <taxon>Ignisphaera</taxon>
    </lineage>
</organism>
<protein>
    <recommendedName>
        <fullName evidence="1">Coenzyme F420:L-glutamate ligase-like domain-containing protein</fullName>
    </recommendedName>
</protein>
<reference evidence="2" key="1">
    <citation type="journal article" date="2020" name="mSystems">
        <title>Genome- and Community-Level Interaction Insights into Carbon Utilization and Element Cycling Functions of Hydrothermarchaeota in Hydrothermal Sediment.</title>
        <authorList>
            <person name="Zhou Z."/>
            <person name="Liu Y."/>
            <person name="Xu W."/>
            <person name="Pan J."/>
            <person name="Luo Z.H."/>
            <person name="Li M."/>
        </authorList>
    </citation>
    <scope>NUCLEOTIDE SEQUENCE [LARGE SCALE GENOMIC DNA]</scope>
    <source>
        <strain evidence="2">SpSt-125</strain>
    </source>
</reference>
<gene>
    <name evidence="2" type="ORF">ENO26_06785</name>
</gene>
<comment type="caution">
    <text evidence="2">The sequence shown here is derived from an EMBL/GenBank/DDBJ whole genome shotgun (WGS) entry which is preliminary data.</text>
</comment>
<dbReference type="AlphaFoldDB" id="A0A7J2U4C6"/>
<proteinExistence type="predicted"/>
<dbReference type="PANTHER" id="PTHR47917">
    <property type="match status" value="1"/>
</dbReference>
<dbReference type="SUPFAM" id="SSF144010">
    <property type="entry name" value="CofE-like"/>
    <property type="match status" value="1"/>
</dbReference>
<dbReference type="EMBL" id="DSEU01000045">
    <property type="protein sequence ID" value="HEM67255.1"/>
    <property type="molecule type" value="Genomic_DNA"/>
</dbReference>
<dbReference type="Pfam" id="PF01996">
    <property type="entry name" value="F420_ligase"/>
    <property type="match status" value="1"/>
</dbReference>
<name>A0A7J2U4C6_9CREN</name>
<dbReference type="GO" id="GO:0052618">
    <property type="term" value="F:coenzyme F420-0:L-glutamate ligase activity"/>
    <property type="evidence" value="ECO:0007669"/>
    <property type="project" value="TreeGrafter"/>
</dbReference>
<evidence type="ECO:0000259" key="1">
    <source>
        <dbReference type="Pfam" id="PF01996"/>
    </source>
</evidence>